<proteinExistence type="predicted"/>
<evidence type="ECO:0000259" key="1">
    <source>
        <dbReference type="Pfam" id="PF01368"/>
    </source>
</evidence>
<accession>A0A8S1PPB0</accession>
<protein>
    <recommendedName>
        <fullName evidence="5">DHHA2 domain-containing protein</fullName>
    </recommendedName>
</protein>
<evidence type="ECO:0000313" key="4">
    <source>
        <dbReference type="Proteomes" id="UP000688137"/>
    </source>
</evidence>
<dbReference type="EMBL" id="CAJJDM010000128">
    <property type="protein sequence ID" value="CAD8104871.1"/>
    <property type="molecule type" value="Genomic_DNA"/>
</dbReference>
<reference evidence="3" key="1">
    <citation type="submission" date="2021-01" db="EMBL/GenBank/DDBJ databases">
        <authorList>
            <consortium name="Genoscope - CEA"/>
            <person name="William W."/>
        </authorList>
    </citation>
    <scope>NUCLEOTIDE SEQUENCE</scope>
</reference>
<comment type="caution">
    <text evidence="3">The sequence shown here is derived from an EMBL/GenBank/DDBJ whole genome shotgun (WGS) entry which is preliminary data.</text>
</comment>
<evidence type="ECO:0000259" key="2">
    <source>
        <dbReference type="Pfam" id="PF02833"/>
    </source>
</evidence>
<dbReference type="Proteomes" id="UP000688137">
    <property type="component" value="Unassembled WGS sequence"/>
</dbReference>
<feature type="domain" description="DDH" evidence="1">
    <location>
        <begin position="18"/>
        <end position="149"/>
    </location>
</feature>
<name>A0A8S1PPB0_PARPR</name>
<dbReference type="InterPro" id="IPR001667">
    <property type="entry name" value="DDH_dom"/>
</dbReference>
<dbReference type="AlphaFoldDB" id="A0A8S1PPB0"/>
<dbReference type="PANTHER" id="PTHR12112:SF39">
    <property type="entry name" value="EG:152A3.5 PROTEIN (FBGN0003116_PN PROTEIN)"/>
    <property type="match status" value="1"/>
</dbReference>
<dbReference type="InterPro" id="IPR004097">
    <property type="entry name" value="DHHA2"/>
</dbReference>
<organism evidence="3 4">
    <name type="scientific">Paramecium primaurelia</name>
    <dbReference type="NCBI Taxonomy" id="5886"/>
    <lineage>
        <taxon>Eukaryota</taxon>
        <taxon>Sar</taxon>
        <taxon>Alveolata</taxon>
        <taxon>Ciliophora</taxon>
        <taxon>Intramacronucleata</taxon>
        <taxon>Oligohymenophorea</taxon>
        <taxon>Peniculida</taxon>
        <taxon>Parameciidae</taxon>
        <taxon>Paramecium</taxon>
    </lineage>
</organism>
<feature type="domain" description="DHHA2" evidence="2">
    <location>
        <begin position="212"/>
        <end position="332"/>
    </location>
</feature>
<gene>
    <name evidence="3" type="ORF">PPRIM_AZ9-3.1.T1250112</name>
</gene>
<keyword evidence="4" id="KW-1185">Reference proteome</keyword>
<dbReference type="GO" id="GO:0005737">
    <property type="term" value="C:cytoplasm"/>
    <property type="evidence" value="ECO:0007669"/>
    <property type="project" value="InterPro"/>
</dbReference>
<dbReference type="Pfam" id="PF01368">
    <property type="entry name" value="DHH"/>
    <property type="match status" value="1"/>
</dbReference>
<dbReference type="GO" id="GO:0004309">
    <property type="term" value="F:exopolyphosphatase activity"/>
    <property type="evidence" value="ECO:0007669"/>
    <property type="project" value="TreeGrafter"/>
</dbReference>
<evidence type="ECO:0000313" key="3">
    <source>
        <dbReference type="EMBL" id="CAD8104871.1"/>
    </source>
</evidence>
<sequence length="336" mass="40014">MINQFLRNIKLLQNVKQLVLGNATADIDSCVGSILLAYHMTKFNIPTAPIINYNRQSFGFHFETINLFNVDDLIFINDVDLNQYDLILYDHNDKKYTNNQIGCIDHHEDKGQQFNQFKKIEKVGSAITLVAEYMQLDKNYKCKQEIVEISQLIMKTILIDTFNFQQNQYQIRWVDKDKQIFDLCHSFYPQFNAQMEYQYLTDLKYDVKLNLQLSLSQQLLKDYKKFYTVGYCVIFIKLQDLLQKYNENQLINEFNEFMIREECKTLIVFFIHQENEYIQRSMMIYGDNQLQIINQLAKLKFEQQQSPIGNSLLLKDIDNVYSRKIIEPLISQLFHD</sequence>
<dbReference type="Pfam" id="PF02833">
    <property type="entry name" value="DHHA2"/>
    <property type="match status" value="1"/>
</dbReference>
<dbReference type="PANTHER" id="PTHR12112">
    <property type="entry name" value="BNIP - RELATED"/>
    <property type="match status" value="1"/>
</dbReference>
<evidence type="ECO:0008006" key="5">
    <source>
        <dbReference type="Google" id="ProtNLM"/>
    </source>
</evidence>